<dbReference type="EMBL" id="CAJNOC010003658">
    <property type="protein sequence ID" value="CAF0992522.1"/>
    <property type="molecule type" value="Genomic_DNA"/>
</dbReference>
<organism evidence="3 4">
    <name type="scientific">Brachionus calyciflorus</name>
    <dbReference type="NCBI Taxonomy" id="104777"/>
    <lineage>
        <taxon>Eukaryota</taxon>
        <taxon>Metazoa</taxon>
        <taxon>Spiralia</taxon>
        <taxon>Gnathifera</taxon>
        <taxon>Rotifera</taxon>
        <taxon>Eurotatoria</taxon>
        <taxon>Monogononta</taxon>
        <taxon>Pseudotrocha</taxon>
        <taxon>Ploima</taxon>
        <taxon>Brachionidae</taxon>
        <taxon>Brachionus</taxon>
    </lineage>
</organism>
<dbReference type="InterPro" id="IPR043502">
    <property type="entry name" value="DNA/RNA_pol_sf"/>
</dbReference>
<dbReference type="InterPro" id="IPR000477">
    <property type="entry name" value="RT_dom"/>
</dbReference>
<evidence type="ECO:0000256" key="1">
    <source>
        <dbReference type="SAM" id="Phobius"/>
    </source>
</evidence>
<name>A0A814G6W8_9BILA</name>
<dbReference type="Pfam" id="PF00078">
    <property type="entry name" value="RVT_1"/>
    <property type="match status" value="1"/>
</dbReference>
<keyword evidence="1" id="KW-0812">Transmembrane</keyword>
<dbReference type="PANTHER" id="PTHR33332">
    <property type="entry name" value="REVERSE TRANSCRIPTASE DOMAIN-CONTAINING PROTEIN"/>
    <property type="match status" value="1"/>
</dbReference>
<dbReference type="AlphaFoldDB" id="A0A814G6W8"/>
<accession>A0A814G6W8</accession>
<evidence type="ECO:0000259" key="2">
    <source>
        <dbReference type="PROSITE" id="PS50878"/>
    </source>
</evidence>
<dbReference type="CDD" id="cd01650">
    <property type="entry name" value="RT_nLTR_like"/>
    <property type="match status" value="1"/>
</dbReference>
<keyword evidence="1" id="KW-1133">Transmembrane helix</keyword>
<dbReference type="SUPFAM" id="SSF56672">
    <property type="entry name" value="DNA/RNA polymerases"/>
    <property type="match status" value="1"/>
</dbReference>
<sequence length="280" mass="32147">MQNDCKSAVVTPLYKNKGDTDNLNNYSGISVLPQIAKLFEKIMAKQITCFLNANNLLSTSQNVFRSAHNCESSLHEILTEINQVRSKRLIGLLIFIDFRKAFDVVDSKLLLIKLSKYGFDALSIRLLRNYFSNRMQFVKIDEFQSSLLQIILGVPLGSFLGPLLFLIFINDIVIYLNEFISKLFADDTTIFIKGDNLVEVMEKFQQSITKLLNWCSLYRIYINWEKTKVMFTSNKRIIAFPTKEALQVTVDKVGRIEVVQEFKLLGLTIDKGLKFTNLNT</sequence>
<evidence type="ECO:0000313" key="4">
    <source>
        <dbReference type="Proteomes" id="UP000663879"/>
    </source>
</evidence>
<keyword evidence="4" id="KW-1185">Reference proteome</keyword>
<dbReference type="Proteomes" id="UP000663879">
    <property type="component" value="Unassembled WGS sequence"/>
</dbReference>
<keyword evidence="1" id="KW-0472">Membrane</keyword>
<dbReference type="OrthoDB" id="416454at2759"/>
<feature type="domain" description="Reverse transcriptase" evidence="2">
    <location>
        <begin position="1"/>
        <end position="269"/>
    </location>
</feature>
<proteinExistence type="predicted"/>
<evidence type="ECO:0000313" key="3">
    <source>
        <dbReference type="EMBL" id="CAF0992522.1"/>
    </source>
</evidence>
<dbReference type="PROSITE" id="PS50878">
    <property type="entry name" value="RT_POL"/>
    <property type="match status" value="1"/>
</dbReference>
<reference evidence="3" key="1">
    <citation type="submission" date="2021-02" db="EMBL/GenBank/DDBJ databases">
        <authorList>
            <person name="Nowell W R."/>
        </authorList>
    </citation>
    <scope>NUCLEOTIDE SEQUENCE</scope>
    <source>
        <strain evidence="3">Ploen Becks lab</strain>
    </source>
</reference>
<protein>
    <recommendedName>
        <fullName evidence="2">Reverse transcriptase domain-containing protein</fullName>
    </recommendedName>
</protein>
<gene>
    <name evidence="3" type="ORF">OXX778_LOCUS15988</name>
</gene>
<feature type="transmembrane region" description="Helical" evidence="1">
    <location>
        <begin position="147"/>
        <end position="169"/>
    </location>
</feature>
<comment type="caution">
    <text evidence="3">The sequence shown here is derived from an EMBL/GenBank/DDBJ whole genome shotgun (WGS) entry which is preliminary data.</text>
</comment>